<dbReference type="GO" id="GO:0003676">
    <property type="term" value="F:nucleic acid binding"/>
    <property type="evidence" value="ECO:0007669"/>
    <property type="project" value="InterPro"/>
</dbReference>
<organism evidence="2 3">
    <name type="scientific">Aerococcus urinae</name>
    <dbReference type="NCBI Taxonomy" id="1376"/>
    <lineage>
        <taxon>Bacteria</taxon>
        <taxon>Bacillati</taxon>
        <taxon>Bacillota</taxon>
        <taxon>Bacilli</taxon>
        <taxon>Lactobacillales</taxon>
        <taxon>Aerococcaceae</taxon>
        <taxon>Aerococcus</taxon>
    </lineage>
</organism>
<dbReference type="Gene3D" id="3.30.420.10">
    <property type="entry name" value="Ribonuclease H-like superfamily/Ribonuclease H"/>
    <property type="match status" value="1"/>
</dbReference>
<dbReference type="InterPro" id="IPR036397">
    <property type="entry name" value="RNaseH_sf"/>
</dbReference>
<accession>A0A329NVK1</accession>
<reference evidence="2 3" key="1">
    <citation type="submission" date="2018-04" db="EMBL/GenBank/DDBJ databases">
        <title>Aerococcus urinae genomes.</title>
        <authorList>
            <person name="Hilt E."/>
            <person name="Gilbert N.M."/>
            <person name="Thomas-White K."/>
            <person name="Putonti C."/>
            <person name="Lewis A.L."/>
            <person name="Visck K.L."/>
            <person name="Wolfe A.J."/>
        </authorList>
    </citation>
    <scope>NUCLEOTIDE SEQUENCE [LARGE SCALE GENOMIC DNA]</scope>
    <source>
        <strain evidence="2 3">UMB7480</strain>
    </source>
</reference>
<feature type="domain" description="Integrase catalytic" evidence="1">
    <location>
        <begin position="87"/>
        <end position="296"/>
    </location>
</feature>
<evidence type="ECO:0000313" key="3">
    <source>
        <dbReference type="Proteomes" id="UP000251923"/>
    </source>
</evidence>
<name>A0A329NVK1_9LACT</name>
<dbReference type="InterPro" id="IPR012337">
    <property type="entry name" value="RNaseH-like_sf"/>
</dbReference>
<dbReference type="AlphaFoldDB" id="A0A329NVK1"/>
<gene>
    <name evidence="2" type="ORF">DBT54_09985</name>
</gene>
<feature type="non-terminal residue" evidence="2">
    <location>
        <position position="414"/>
    </location>
</feature>
<protein>
    <recommendedName>
        <fullName evidence="1">Integrase catalytic domain-containing protein</fullName>
    </recommendedName>
</protein>
<sequence>MRDTVVKWYYQKRHRTISDAYNRLYGVTSYLNRRARRALNASGQIKKLSYESVRVAIRSNESFEFLKQKLGERIARERYFGVAEGRYAKRHLDLVMIDATVVDSILVFANDVSCPLGRPTITVAIDVCARMILGIFITFEPASIYAVTNCIKDMLTPKEVIFQKEYPSIRGQWYAYGKPHHLILDNGLENVGSSLQDTLLDLGINPEWAPVKTPQYKNYVERFFGTLNTYLFHKLAGGLPGTIEERRGFEFDPAKMACVTIDKLQELVRQFIVEVYQMEPHDGTDKIPLQHWTTLANKHGIETITDLRVINEACGYALNAVLTRQGIQCRGLRFHEAAATTALLRDMLPLAPRGRRRVAANRVPVKIKFDPSDISVIHVWNAKDRSYVRLPNVQKEYGTGTSLWLHQTLTEWTR</sequence>
<dbReference type="Proteomes" id="UP000251923">
    <property type="component" value="Unassembled WGS sequence"/>
</dbReference>
<dbReference type="SUPFAM" id="SSF53098">
    <property type="entry name" value="Ribonuclease H-like"/>
    <property type="match status" value="1"/>
</dbReference>
<dbReference type="EMBL" id="QMHM01000078">
    <property type="protein sequence ID" value="RAV76136.1"/>
    <property type="molecule type" value="Genomic_DNA"/>
</dbReference>
<dbReference type="PROSITE" id="PS50994">
    <property type="entry name" value="INTEGRASE"/>
    <property type="match status" value="1"/>
</dbReference>
<dbReference type="GO" id="GO:0015074">
    <property type="term" value="P:DNA integration"/>
    <property type="evidence" value="ECO:0007669"/>
    <property type="project" value="InterPro"/>
</dbReference>
<dbReference type="InterPro" id="IPR001584">
    <property type="entry name" value="Integrase_cat-core"/>
</dbReference>
<evidence type="ECO:0000259" key="1">
    <source>
        <dbReference type="PROSITE" id="PS50994"/>
    </source>
</evidence>
<evidence type="ECO:0000313" key="2">
    <source>
        <dbReference type="EMBL" id="RAV76136.1"/>
    </source>
</evidence>
<proteinExistence type="predicted"/>
<comment type="caution">
    <text evidence="2">The sequence shown here is derived from an EMBL/GenBank/DDBJ whole genome shotgun (WGS) entry which is preliminary data.</text>
</comment>